<proteinExistence type="predicted"/>
<dbReference type="AlphaFoldDB" id="A0A6J4N5V0"/>
<evidence type="ECO:0000259" key="1">
    <source>
        <dbReference type="Pfam" id="PF12728"/>
    </source>
</evidence>
<dbReference type="EMBL" id="CADCTR010003017">
    <property type="protein sequence ID" value="CAA9378431.1"/>
    <property type="molecule type" value="Genomic_DNA"/>
</dbReference>
<evidence type="ECO:0000313" key="2">
    <source>
        <dbReference type="EMBL" id="CAA9378431.1"/>
    </source>
</evidence>
<accession>A0A6J4N5V0</accession>
<sequence>MGHEDLMTVTQAAAYLGVTRQAIANAAKRGEIGTKHETLGTRDGWIYVFTRSELDTWRDRPRPSGGRPPGSKTVAGTLARAFLV</sequence>
<dbReference type="Pfam" id="PF12728">
    <property type="entry name" value="HTH_17"/>
    <property type="match status" value="1"/>
</dbReference>
<name>A0A6J4N5V0_9CHLR</name>
<protein>
    <recommendedName>
        <fullName evidence="1">Helix-turn-helix domain-containing protein</fullName>
    </recommendedName>
</protein>
<feature type="domain" description="Helix-turn-helix" evidence="1">
    <location>
        <begin position="6"/>
        <end position="59"/>
    </location>
</feature>
<organism evidence="2">
    <name type="scientific">uncultured Chloroflexia bacterium</name>
    <dbReference type="NCBI Taxonomy" id="1672391"/>
    <lineage>
        <taxon>Bacteria</taxon>
        <taxon>Bacillati</taxon>
        <taxon>Chloroflexota</taxon>
        <taxon>Chloroflexia</taxon>
        <taxon>environmental samples</taxon>
    </lineage>
</organism>
<reference evidence="2" key="1">
    <citation type="submission" date="2020-02" db="EMBL/GenBank/DDBJ databases">
        <authorList>
            <person name="Meier V. D."/>
        </authorList>
    </citation>
    <scope>NUCLEOTIDE SEQUENCE</scope>
    <source>
        <strain evidence="2">AVDCRST_MAG93</strain>
    </source>
</reference>
<gene>
    <name evidence="2" type="ORF">AVDCRST_MAG93-8996</name>
</gene>
<dbReference type="InterPro" id="IPR041657">
    <property type="entry name" value="HTH_17"/>
</dbReference>